<dbReference type="Gene3D" id="3.40.50.1700">
    <property type="entry name" value="Glycoside hydrolase family 3 C-terminal domain"/>
    <property type="match status" value="1"/>
</dbReference>
<sequence length="191" mass="21337">MSMEKAVHDRWLKGKIIVPSNRSHLFGDKLTVLATSLAKEHDQVIICGGLNAERETESKDRESMKLPGTLDQLIYEVAAANPRTVIAMQTETPGEMPGIEEVPAVIQAWYGGNETGNCFADVLFGDYNPSEKLSLSFPKKLQDVPAFINFRTEAGRIVYGEDIYLGYRYYEYAGRELNFPFGQYSSQVLGS</sequence>
<dbReference type="InterPro" id="IPR002772">
    <property type="entry name" value="Glyco_hydro_3_C"/>
</dbReference>
<reference evidence="8" key="2">
    <citation type="submission" date="2020-05" db="EMBL/GenBank/DDBJ databases">
        <authorList>
            <person name="Kim H.-S."/>
            <person name="Proctor R.H."/>
            <person name="Brown D.W."/>
        </authorList>
    </citation>
    <scope>NUCLEOTIDE SEQUENCE</scope>
    <source>
        <strain evidence="8">NRRL 20472</strain>
    </source>
</reference>
<dbReference type="GO" id="GO:0009251">
    <property type="term" value="P:glucan catabolic process"/>
    <property type="evidence" value="ECO:0007669"/>
    <property type="project" value="TreeGrafter"/>
</dbReference>
<keyword evidence="5" id="KW-0119">Carbohydrate metabolism</keyword>
<dbReference type="InterPro" id="IPR050288">
    <property type="entry name" value="Cellulose_deg_GH3"/>
</dbReference>
<dbReference type="Pfam" id="PF01915">
    <property type="entry name" value="Glyco_hydro_3_C"/>
    <property type="match status" value="1"/>
</dbReference>
<evidence type="ECO:0000256" key="5">
    <source>
        <dbReference type="ARBA" id="ARBA00023277"/>
    </source>
</evidence>
<evidence type="ECO:0000259" key="7">
    <source>
        <dbReference type="Pfam" id="PF01915"/>
    </source>
</evidence>
<dbReference type="OrthoDB" id="5239855at2759"/>
<dbReference type="GO" id="GO:0008422">
    <property type="term" value="F:beta-glucosidase activity"/>
    <property type="evidence" value="ECO:0007669"/>
    <property type="project" value="UniProtKB-EC"/>
</dbReference>
<comment type="catalytic activity">
    <reaction evidence="1">
        <text>Hydrolysis of terminal, non-reducing beta-D-glucosyl residues with release of beta-D-glucose.</text>
        <dbReference type="EC" id="3.2.1.21"/>
    </reaction>
</comment>
<evidence type="ECO:0000313" key="9">
    <source>
        <dbReference type="Proteomes" id="UP000622797"/>
    </source>
</evidence>
<dbReference type="InterPro" id="IPR036881">
    <property type="entry name" value="Glyco_hydro_3_C_sf"/>
</dbReference>
<dbReference type="PANTHER" id="PTHR42715">
    <property type="entry name" value="BETA-GLUCOSIDASE"/>
    <property type="match status" value="1"/>
</dbReference>
<protein>
    <recommendedName>
        <fullName evidence="3">beta-glucosidase</fullName>
        <ecNumber evidence="3">3.2.1.21</ecNumber>
    </recommendedName>
</protein>
<feature type="domain" description="Glycoside hydrolase family 3 C-terminal" evidence="7">
    <location>
        <begin position="34"/>
        <end position="167"/>
    </location>
</feature>
<evidence type="ECO:0000256" key="3">
    <source>
        <dbReference type="ARBA" id="ARBA00012744"/>
    </source>
</evidence>
<organism evidence="8 9">
    <name type="scientific">Fusarium sarcochroum</name>
    <dbReference type="NCBI Taxonomy" id="1208366"/>
    <lineage>
        <taxon>Eukaryota</taxon>
        <taxon>Fungi</taxon>
        <taxon>Dikarya</taxon>
        <taxon>Ascomycota</taxon>
        <taxon>Pezizomycotina</taxon>
        <taxon>Sordariomycetes</taxon>
        <taxon>Hypocreomycetidae</taxon>
        <taxon>Hypocreales</taxon>
        <taxon>Nectriaceae</taxon>
        <taxon>Fusarium</taxon>
        <taxon>Fusarium lateritium species complex</taxon>
    </lineage>
</organism>
<keyword evidence="9" id="KW-1185">Reference proteome</keyword>
<keyword evidence="6" id="KW-0326">Glycosidase</keyword>
<dbReference type="SUPFAM" id="SSF52279">
    <property type="entry name" value="Beta-D-glucan exohydrolase, C-terminal domain"/>
    <property type="match status" value="1"/>
</dbReference>
<accession>A0A8H4WXF6</accession>
<evidence type="ECO:0000313" key="8">
    <source>
        <dbReference type="EMBL" id="KAF4953356.1"/>
    </source>
</evidence>
<evidence type="ECO:0000256" key="4">
    <source>
        <dbReference type="ARBA" id="ARBA00022801"/>
    </source>
</evidence>
<gene>
    <name evidence="8" type="ORF">FSARC_12407</name>
</gene>
<reference evidence="8" key="1">
    <citation type="journal article" date="2020" name="BMC Genomics">
        <title>Correction to: Identification and distribution of gene clusters required for synthesis of sphingolipid metabolism inhibitors in diverse species of the filamentous fungus Fusarium.</title>
        <authorList>
            <person name="Kim H.S."/>
            <person name="Lohmar J.M."/>
            <person name="Busman M."/>
            <person name="Brown D.W."/>
            <person name="Naumann T.A."/>
            <person name="Divon H.H."/>
            <person name="Lysoe E."/>
            <person name="Uhlig S."/>
            <person name="Proctor R.H."/>
        </authorList>
    </citation>
    <scope>NUCLEOTIDE SEQUENCE</scope>
    <source>
        <strain evidence="8">NRRL 20472</strain>
    </source>
</reference>
<name>A0A8H4WXF6_9HYPO</name>
<dbReference type="Proteomes" id="UP000622797">
    <property type="component" value="Unassembled WGS sequence"/>
</dbReference>
<evidence type="ECO:0000256" key="6">
    <source>
        <dbReference type="ARBA" id="ARBA00023295"/>
    </source>
</evidence>
<keyword evidence="4" id="KW-0378">Hydrolase</keyword>
<proteinExistence type="inferred from homology"/>
<dbReference type="AlphaFoldDB" id="A0A8H4WXF6"/>
<comment type="caution">
    <text evidence="8">The sequence shown here is derived from an EMBL/GenBank/DDBJ whole genome shotgun (WGS) entry which is preliminary data.</text>
</comment>
<dbReference type="PANTHER" id="PTHR42715:SF27">
    <property type="entry name" value="BETA-GLUCOSIDASE-RELATED"/>
    <property type="match status" value="1"/>
</dbReference>
<comment type="similarity">
    <text evidence="2">Belongs to the glycosyl hydrolase 3 family.</text>
</comment>
<evidence type="ECO:0000256" key="2">
    <source>
        <dbReference type="ARBA" id="ARBA00005336"/>
    </source>
</evidence>
<dbReference type="EC" id="3.2.1.21" evidence="3"/>
<evidence type="ECO:0000256" key="1">
    <source>
        <dbReference type="ARBA" id="ARBA00000448"/>
    </source>
</evidence>
<dbReference type="EMBL" id="JABEXW010000845">
    <property type="protein sequence ID" value="KAF4953356.1"/>
    <property type="molecule type" value="Genomic_DNA"/>
</dbReference>